<dbReference type="InterPro" id="IPR007551">
    <property type="entry name" value="YajQ/Smlt4090-like"/>
</dbReference>
<dbReference type="Gene3D" id="3.30.70.860">
    <property type="match status" value="1"/>
</dbReference>
<dbReference type="GO" id="GO:0005829">
    <property type="term" value="C:cytosol"/>
    <property type="evidence" value="ECO:0007669"/>
    <property type="project" value="TreeGrafter"/>
</dbReference>
<dbReference type="EMBL" id="UINC01015091">
    <property type="protein sequence ID" value="SVA63818.1"/>
    <property type="molecule type" value="Genomic_DNA"/>
</dbReference>
<keyword evidence="1" id="KW-0547">Nucleotide-binding</keyword>
<dbReference type="InterPro" id="IPR035570">
    <property type="entry name" value="UPF0234_N"/>
</dbReference>
<dbReference type="Gene3D" id="3.30.70.990">
    <property type="entry name" value="YajQ-like, domain 2"/>
    <property type="match status" value="1"/>
</dbReference>
<comment type="similarity">
    <text evidence="2">Belongs to the YajQ family.</text>
</comment>
<evidence type="ECO:0000256" key="2">
    <source>
        <dbReference type="ARBA" id="ARBA00093450"/>
    </source>
</evidence>
<name>A0A381XGG3_9ZZZZ</name>
<evidence type="ECO:0000313" key="3">
    <source>
        <dbReference type="EMBL" id="SVA63818.1"/>
    </source>
</evidence>
<gene>
    <name evidence="3" type="ORF">METZ01_LOCUS116672</name>
</gene>
<evidence type="ECO:0000256" key="1">
    <source>
        <dbReference type="ARBA" id="ARBA00022741"/>
    </source>
</evidence>
<dbReference type="Pfam" id="PF04461">
    <property type="entry name" value="YajQ"/>
    <property type="match status" value="1"/>
</dbReference>
<proteinExistence type="inferred from homology"/>
<dbReference type="PANTHER" id="PTHR30476">
    <property type="entry name" value="UPF0234 PROTEIN YAJQ"/>
    <property type="match status" value="1"/>
</dbReference>
<dbReference type="PANTHER" id="PTHR30476:SF0">
    <property type="entry name" value="UPF0234 PROTEIN YAJQ"/>
    <property type="match status" value="1"/>
</dbReference>
<protein>
    <submittedName>
        <fullName evidence="3">Uncharacterized protein</fullName>
    </submittedName>
</protein>
<sequence>MPTFDVVSEVNLHEVTNAVNQAIREIATRFDFKGKNVKLEFADDLVTMRAPEEFQLEQMYDVLTSKFASRKVDVRCLERDPVQKNVSDVWQVVRVRQGIEVELARRLVKLVKNTKMKVQVAIQGEKLRVSGKKRDDLQTAIQVLKDANVDIPLQFINYRE</sequence>
<organism evidence="3">
    <name type="scientific">marine metagenome</name>
    <dbReference type="NCBI Taxonomy" id="408172"/>
    <lineage>
        <taxon>unclassified sequences</taxon>
        <taxon>metagenomes</taxon>
        <taxon>ecological metagenomes</taxon>
    </lineage>
</organism>
<dbReference type="SUPFAM" id="SSF89963">
    <property type="entry name" value="YajQ-like"/>
    <property type="match status" value="2"/>
</dbReference>
<reference evidence="3" key="1">
    <citation type="submission" date="2018-05" db="EMBL/GenBank/DDBJ databases">
        <authorList>
            <person name="Lanie J.A."/>
            <person name="Ng W.-L."/>
            <person name="Kazmierczak K.M."/>
            <person name="Andrzejewski T.M."/>
            <person name="Davidsen T.M."/>
            <person name="Wayne K.J."/>
            <person name="Tettelin H."/>
            <person name="Glass J.I."/>
            <person name="Rusch D."/>
            <person name="Podicherti R."/>
            <person name="Tsui H.-C.T."/>
            <person name="Winkler M.E."/>
        </authorList>
    </citation>
    <scope>NUCLEOTIDE SEQUENCE</scope>
</reference>
<dbReference type="HAMAP" id="MF_00632">
    <property type="entry name" value="UPF0234"/>
    <property type="match status" value="1"/>
</dbReference>
<dbReference type="CDD" id="cd11740">
    <property type="entry name" value="YajQ_like"/>
    <property type="match status" value="1"/>
</dbReference>
<dbReference type="InterPro" id="IPR035571">
    <property type="entry name" value="UPF0234-like_C"/>
</dbReference>
<accession>A0A381XGG3</accession>
<dbReference type="NCBIfam" id="NF003819">
    <property type="entry name" value="PRK05412.1"/>
    <property type="match status" value="1"/>
</dbReference>
<dbReference type="AlphaFoldDB" id="A0A381XGG3"/>
<dbReference type="InterPro" id="IPR036183">
    <property type="entry name" value="YajQ-like_sf"/>
</dbReference>
<dbReference type="GO" id="GO:0000166">
    <property type="term" value="F:nucleotide binding"/>
    <property type="evidence" value="ECO:0007669"/>
    <property type="project" value="UniProtKB-KW"/>
</dbReference>